<evidence type="ECO:0000313" key="2">
    <source>
        <dbReference type="EMBL" id="KAK7298352.1"/>
    </source>
</evidence>
<protein>
    <submittedName>
        <fullName evidence="1">Uncharacterized protein</fullName>
    </submittedName>
</protein>
<evidence type="ECO:0000313" key="3">
    <source>
        <dbReference type="Proteomes" id="UP001367508"/>
    </source>
</evidence>
<dbReference type="Proteomes" id="UP001367508">
    <property type="component" value="Unassembled WGS sequence"/>
</dbReference>
<organism evidence="1 3">
    <name type="scientific">Canavalia gladiata</name>
    <name type="common">Sword bean</name>
    <name type="synonym">Dolichos gladiatus</name>
    <dbReference type="NCBI Taxonomy" id="3824"/>
    <lineage>
        <taxon>Eukaryota</taxon>
        <taxon>Viridiplantae</taxon>
        <taxon>Streptophyta</taxon>
        <taxon>Embryophyta</taxon>
        <taxon>Tracheophyta</taxon>
        <taxon>Spermatophyta</taxon>
        <taxon>Magnoliopsida</taxon>
        <taxon>eudicotyledons</taxon>
        <taxon>Gunneridae</taxon>
        <taxon>Pentapetalae</taxon>
        <taxon>rosids</taxon>
        <taxon>fabids</taxon>
        <taxon>Fabales</taxon>
        <taxon>Fabaceae</taxon>
        <taxon>Papilionoideae</taxon>
        <taxon>50 kb inversion clade</taxon>
        <taxon>NPAAA clade</taxon>
        <taxon>indigoferoid/millettioid clade</taxon>
        <taxon>Phaseoleae</taxon>
        <taxon>Canavalia</taxon>
    </lineage>
</organism>
<dbReference type="AlphaFoldDB" id="A0AAN9JG39"/>
<proteinExistence type="predicted"/>
<sequence length="280" mass="32338">MREEDEKDDCSGAEDDKVLSKLRRGGSSSSYCYCRNTLTRNGERRRLIRLYSYRDPSIELAQLPISSRPSNRINCWSSQTTILWLGFYEFDLTVLKSLKWEYELSYRILKELTPKLWEFQEPLVNVVTNSEYPPLPCSRICVRCQSTRRTIPEGVFGRLRKRLERTNFIDSSQEVCEKTLTPPIRRPGWNGFPSWVPDNALTQRKENLEPSAVNNGPDFRFRCITRLATGDAPTQYSLNRRNQPALLKQLLALDLQLEDMNIGIGKGMVKGNRSGCFTPE</sequence>
<evidence type="ECO:0000313" key="1">
    <source>
        <dbReference type="EMBL" id="KAK7298208.1"/>
    </source>
</evidence>
<gene>
    <name evidence="2" type="ORF">VNO77_46810</name>
    <name evidence="1" type="ORF">VNO77_47119</name>
</gene>
<dbReference type="EMBL" id="JAYMYQ010000031">
    <property type="protein sequence ID" value="KAK7298208.1"/>
    <property type="molecule type" value="Genomic_DNA"/>
</dbReference>
<dbReference type="EMBL" id="JAYMYQ010000028">
    <property type="protein sequence ID" value="KAK7298352.1"/>
    <property type="molecule type" value="Genomic_DNA"/>
</dbReference>
<comment type="caution">
    <text evidence="1">The sequence shown here is derived from an EMBL/GenBank/DDBJ whole genome shotgun (WGS) entry which is preliminary data.</text>
</comment>
<reference evidence="1 3" key="1">
    <citation type="submission" date="2024-01" db="EMBL/GenBank/DDBJ databases">
        <title>The genomes of 5 underutilized Papilionoideae crops provide insights into root nodulation and disease resistanc.</title>
        <authorList>
            <person name="Jiang F."/>
        </authorList>
    </citation>
    <scope>NUCLEOTIDE SEQUENCE [LARGE SCALE GENOMIC DNA]</scope>
    <source>
        <strain evidence="1">LVBAO_FW01</strain>
        <tissue evidence="1">Leaves</tissue>
    </source>
</reference>
<keyword evidence="3" id="KW-1185">Reference proteome</keyword>
<name>A0AAN9JG39_CANGL</name>
<accession>A0AAN9JG39</accession>